<evidence type="ECO:0000256" key="6">
    <source>
        <dbReference type="SAM" id="MobiDB-lite"/>
    </source>
</evidence>
<evidence type="ECO:0000259" key="8">
    <source>
        <dbReference type="Pfam" id="PF03016"/>
    </source>
</evidence>
<dbReference type="Proteomes" id="UP000594263">
    <property type="component" value="Unplaced"/>
</dbReference>
<evidence type="ECO:0000313" key="10">
    <source>
        <dbReference type="Proteomes" id="UP000594263"/>
    </source>
</evidence>
<keyword evidence="7" id="KW-0812">Transmembrane</keyword>
<keyword evidence="4" id="KW-0735">Signal-anchor</keyword>
<reference evidence="9" key="1">
    <citation type="submission" date="2021-01" db="UniProtKB">
        <authorList>
            <consortium name="EnsemblPlants"/>
        </authorList>
    </citation>
    <scope>IDENTIFICATION</scope>
</reference>
<evidence type="ECO:0000256" key="3">
    <source>
        <dbReference type="ARBA" id="ARBA00022676"/>
    </source>
</evidence>
<dbReference type="OMA" id="IDFAIPY"/>
<organism evidence="9 10">
    <name type="scientific">Kalanchoe fedtschenkoi</name>
    <name type="common">Lavender scallops</name>
    <name type="synonym">South American air plant</name>
    <dbReference type="NCBI Taxonomy" id="63787"/>
    <lineage>
        <taxon>Eukaryota</taxon>
        <taxon>Viridiplantae</taxon>
        <taxon>Streptophyta</taxon>
        <taxon>Embryophyta</taxon>
        <taxon>Tracheophyta</taxon>
        <taxon>Spermatophyta</taxon>
        <taxon>Magnoliopsida</taxon>
        <taxon>eudicotyledons</taxon>
        <taxon>Gunneridae</taxon>
        <taxon>Pentapetalae</taxon>
        <taxon>Saxifragales</taxon>
        <taxon>Crassulaceae</taxon>
        <taxon>Kalanchoe</taxon>
    </lineage>
</organism>
<dbReference type="EnsemblPlants" id="Kaladp0075s0053.1.v1.1">
    <property type="protein sequence ID" value="Kaladp0075s0053.1.v1.1.CDS.1"/>
    <property type="gene ID" value="Kaladp0075s0053.v1.1"/>
</dbReference>
<keyword evidence="7" id="KW-0472">Membrane</keyword>
<evidence type="ECO:0000256" key="2">
    <source>
        <dbReference type="ARBA" id="ARBA00010271"/>
    </source>
</evidence>
<dbReference type="Pfam" id="PF03016">
    <property type="entry name" value="Exostosin_GT47"/>
    <property type="match status" value="1"/>
</dbReference>
<dbReference type="PANTHER" id="PTHR11062">
    <property type="entry name" value="EXOSTOSIN HEPARAN SULFATE GLYCOSYLTRANSFERASE -RELATED"/>
    <property type="match status" value="1"/>
</dbReference>
<protein>
    <recommendedName>
        <fullName evidence="8">Exostosin GT47 domain-containing protein</fullName>
    </recommendedName>
</protein>
<sequence>MNQRRTTSLFFKRGGGGGAHRREHMEKWITGKYINKFWITLLASFVCWLLLVFYLSDYNSREISTILQVVNRNNGAALRTRLPGNNLTLAAGLPINRTTHEESLDNDPPVPRNQTSEAQAAESIKEIVISKNGTTEYYHIPIVKNKEEDVPADKEGDIGLTGKETKEEVVPQAKQPEDDRNAACAGRYIFVHRIPRRFNEDLLRDCKTLSKWTDMCMFLSNKGLGPQLANTDRVFSNTGWHATNQFSLEVIFHNRMRQYDCLTEDSSLASAIFVPFYPGLDVSRYLWCCDAATKDAAPKDLVKLLTRRPEWRRMRGRDHFMVAGRICWDFRRPANSDWGSTLMLLPETKNMTTLVIESSPWNNSDVAIPYPTYFHPSSDKEVFDWQYRMRKVPRTYLFSFAGAPRPDRPGSVRDLIIEQCREARTCFLLECGIGRSDCHNPSRLMKMFQSSNFCLQPPGDSFTRRSTFDSILAGCIPVFFHPGSAYVQYMWHLPKNFNKYSVFIPMDRVKAGNVSIEEELMKIPARRVIMMREEVIKLIPKVIYADPRSKLETLEDAFDITVKAILSRVERMRERMREGKDAVEGEPDEQVTWKYNLFGVTGNHDWDHFFSGQM</sequence>
<dbReference type="PANTHER" id="PTHR11062:SF282">
    <property type="entry name" value="XYLOGLUCAN GALACTOSYLTRANSFERASE GT11-RELATED"/>
    <property type="match status" value="1"/>
</dbReference>
<dbReference type="GO" id="GO:0016757">
    <property type="term" value="F:glycosyltransferase activity"/>
    <property type="evidence" value="ECO:0007669"/>
    <property type="project" value="UniProtKB-KW"/>
</dbReference>
<comment type="similarity">
    <text evidence="2">Belongs to the glycosyltransferase 47 family.</text>
</comment>
<keyword evidence="3" id="KW-0808">Transferase</keyword>
<keyword evidence="7" id="KW-1133">Transmembrane helix</keyword>
<dbReference type="AlphaFoldDB" id="A0A7N1A1R3"/>
<comment type="subcellular location">
    <subcellularLocation>
        <location evidence="1">Golgi apparatus membrane</location>
        <topology evidence="1">Single-pass type II membrane protein</topology>
    </subcellularLocation>
</comment>
<proteinExistence type="inferred from homology"/>
<keyword evidence="10" id="KW-1185">Reference proteome</keyword>
<keyword evidence="5" id="KW-0333">Golgi apparatus</keyword>
<feature type="transmembrane region" description="Helical" evidence="7">
    <location>
        <begin position="37"/>
        <end position="55"/>
    </location>
</feature>
<evidence type="ECO:0000256" key="5">
    <source>
        <dbReference type="ARBA" id="ARBA00023034"/>
    </source>
</evidence>
<keyword evidence="3" id="KW-0328">Glycosyltransferase</keyword>
<dbReference type="Gramene" id="Kaladp0075s0053.1.v1.1">
    <property type="protein sequence ID" value="Kaladp0075s0053.1.v1.1.CDS.1"/>
    <property type="gene ID" value="Kaladp0075s0053.v1.1"/>
</dbReference>
<evidence type="ECO:0000256" key="1">
    <source>
        <dbReference type="ARBA" id="ARBA00004323"/>
    </source>
</evidence>
<evidence type="ECO:0000256" key="7">
    <source>
        <dbReference type="SAM" id="Phobius"/>
    </source>
</evidence>
<evidence type="ECO:0000313" key="9">
    <source>
        <dbReference type="EnsemblPlants" id="Kaladp0075s0053.1.v1.1.CDS.1"/>
    </source>
</evidence>
<evidence type="ECO:0000256" key="4">
    <source>
        <dbReference type="ARBA" id="ARBA00022968"/>
    </source>
</evidence>
<feature type="domain" description="Exostosin GT47" evidence="8">
    <location>
        <begin position="184"/>
        <end position="519"/>
    </location>
</feature>
<feature type="region of interest" description="Disordered" evidence="6">
    <location>
        <begin position="99"/>
        <end position="118"/>
    </location>
</feature>
<dbReference type="InterPro" id="IPR040911">
    <property type="entry name" value="Exostosin_GT47"/>
</dbReference>
<name>A0A7N1A1R3_KALFE</name>
<dbReference type="GO" id="GO:0000139">
    <property type="term" value="C:Golgi membrane"/>
    <property type="evidence" value="ECO:0007669"/>
    <property type="project" value="UniProtKB-SubCell"/>
</dbReference>
<dbReference type="InterPro" id="IPR004263">
    <property type="entry name" value="Exostosin"/>
</dbReference>
<accession>A0A7N1A1R3</accession>